<name>A0A3M2XEE1_PSESJ</name>
<proteinExistence type="predicted"/>
<accession>A0A3M2XEE1</accession>
<dbReference type="AlphaFoldDB" id="A0A3M2XEE1"/>
<gene>
    <name evidence="1" type="ORF">ALQ44_102404</name>
</gene>
<organism evidence="1 2">
    <name type="scientific">Pseudomonas syringae pv. pisi</name>
    <dbReference type="NCBI Taxonomy" id="59510"/>
    <lineage>
        <taxon>Bacteria</taxon>
        <taxon>Pseudomonadati</taxon>
        <taxon>Pseudomonadota</taxon>
        <taxon>Gammaproteobacteria</taxon>
        <taxon>Pseudomonadales</taxon>
        <taxon>Pseudomonadaceae</taxon>
        <taxon>Pseudomonas</taxon>
        <taxon>Pseudomonas syringae</taxon>
    </lineage>
</organism>
<protein>
    <submittedName>
        <fullName evidence="1">Uncharacterized protein</fullName>
    </submittedName>
</protein>
<reference evidence="1 2" key="1">
    <citation type="submission" date="2018-08" db="EMBL/GenBank/DDBJ databases">
        <title>Recombination of ecologically and evolutionarily significant loci maintains genetic cohesion in the Pseudomonas syringae species complex.</title>
        <authorList>
            <person name="Dillon M."/>
            <person name="Thakur S."/>
            <person name="Almeida R.N.D."/>
            <person name="Weir B.S."/>
            <person name="Guttman D.S."/>
        </authorList>
    </citation>
    <scope>NUCLEOTIDE SEQUENCE [LARGE SCALE GENOMIC DNA]</scope>
    <source>
        <strain evidence="1 2">ICMP 2788</strain>
    </source>
</reference>
<sequence>MVAHHSERKIATMLPASSLLLAARGVINEHAKNAFIRDFIFETVRYIQAATVS</sequence>
<comment type="caution">
    <text evidence="1">The sequence shown here is derived from an EMBL/GenBank/DDBJ whole genome shotgun (WGS) entry which is preliminary data.</text>
</comment>
<dbReference type="Proteomes" id="UP000276886">
    <property type="component" value="Unassembled WGS sequence"/>
</dbReference>
<dbReference type="EMBL" id="RBPQ01000223">
    <property type="protein sequence ID" value="RMO23430.1"/>
    <property type="molecule type" value="Genomic_DNA"/>
</dbReference>
<evidence type="ECO:0000313" key="1">
    <source>
        <dbReference type="EMBL" id="RMO23430.1"/>
    </source>
</evidence>
<evidence type="ECO:0000313" key="2">
    <source>
        <dbReference type="Proteomes" id="UP000276886"/>
    </source>
</evidence>